<dbReference type="AlphaFoldDB" id="A0A402CF00"/>
<evidence type="ECO:0000313" key="2">
    <source>
        <dbReference type="Proteomes" id="UP000287519"/>
    </source>
</evidence>
<comment type="caution">
    <text evidence="1">The sequence shown here is derived from an EMBL/GenBank/DDBJ whole genome shotgun (WGS) entry which is preliminary data.</text>
</comment>
<reference evidence="1 2" key="1">
    <citation type="submission" date="2018-11" db="EMBL/GenBank/DDBJ databases">
        <title>Microbial catabolism of amino acid.</title>
        <authorList>
            <person name="Hibi M."/>
            <person name="Ogawa J."/>
        </authorList>
    </citation>
    <scope>NUCLEOTIDE SEQUENCE [LARGE SCALE GENOMIC DNA]</scope>
    <source>
        <strain evidence="1 2">C31-06</strain>
    </source>
</reference>
<protein>
    <submittedName>
        <fullName evidence="1">Uncharacterized protein</fullName>
    </submittedName>
</protein>
<dbReference type="EMBL" id="BHYM01000050">
    <property type="protein sequence ID" value="GCE42127.1"/>
    <property type="molecule type" value="Genomic_DNA"/>
</dbReference>
<keyword evidence="2" id="KW-1185">Reference proteome</keyword>
<evidence type="ECO:0000313" key="1">
    <source>
        <dbReference type="EMBL" id="GCE42127.1"/>
    </source>
</evidence>
<name>A0A402CF00_RHOWR</name>
<proteinExistence type="predicted"/>
<accession>A0A402CF00</accession>
<sequence length="39" mass="4367">MDAPTYFNRLARILDADRSITSEKTRAAIRSVCAVRLQG</sequence>
<gene>
    <name evidence="1" type="ORF">Rhow_006066</name>
</gene>
<organism evidence="1 2">
    <name type="scientific">Rhodococcus wratislaviensis</name>
    <name type="common">Tsukamurella wratislaviensis</name>
    <dbReference type="NCBI Taxonomy" id="44752"/>
    <lineage>
        <taxon>Bacteria</taxon>
        <taxon>Bacillati</taxon>
        <taxon>Actinomycetota</taxon>
        <taxon>Actinomycetes</taxon>
        <taxon>Mycobacteriales</taxon>
        <taxon>Nocardiaceae</taxon>
        <taxon>Rhodococcus</taxon>
    </lineage>
</organism>
<dbReference type="Proteomes" id="UP000287519">
    <property type="component" value="Unassembled WGS sequence"/>
</dbReference>